<dbReference type="Gene3D" id="1.20.1250.20">
    <property type="entry name" value="MFS general substrate transporter like domains"/>
    <property type="match status" value="1"/>
</dbReference>
<dbReference type="PROSITE" id="PS50850">
    <property type="entry name" value="MFS"/>
    <property type="match status" value="1"/>
</dbReference>
<dbReference type="PROSITE" id="PS00216">
    <property type="entry name" value="SUGAR_TRANSPORT_1"/>
    <property type="match status" value="1"/>
</dbReference>
<feature type="transmembrane region" description="Helical" evidence="7">
    <location>
        <begin position="66"/>
        <end position="84"/>
    </location>
</feature>
<comment type="caution">
    <text evidence="9">The sequence shown here is derived from an EMBL/GenBank/DDBJ whole genome shotgun (WGS) entry which is preliminary data.</text>
</comment>
<feature type="transmembrane region" description="Helical" evidence="7">
    <location>
        <begin position="96"/>
        <end position="113"/>
    </location>
</feature>
<feature type="transmembrane region" description="Helical" evidence="7">
    <location>
        <begin position="155"/>
        <end position="178"/>
    </location>
</feature>
<dbReference type="SUPFAM" id="SSF103473">
    <property type="entry name" value="MFS general substrate transporter"/>
    <property type="match status" value="1"/>
</dbReference>
<sequence length="471" mass="51019">MQAAFGWRHRTDVMARKAKIQMFAQEWRAATSLSGVYALRMLGMFLVLPVLALHAHKLAQADLKQVGMVMAAYGLTQALLQLPLGMLSDKIGRKKVIYLGMSVFALGSFWAAAADTVEALVCARAMQGAGAVSAAVTALLADLTREEVRTRAMSMIGLSIGLTFSVSLVLSPVLTSWIGVEGLFVLMGVLSMASIALVAGYTPEPTRLRMHQDTQAKVGYIGTVLKDRQLLRLNWGIFVLQAGLMAMFTVLPFALRELGWDKAEHWKVYLPATVIGLALMVPAIIIGETRNKLKPVFILGIGLVLASQAALIFSLGSVWTIGVALVVYFIGFNILEASMPSLVSKIAPANLKGTAMGVYNTMQSLGLFTGGMMGSRAYEAWGYTGVFVLCCVLMALWLVLAWTAPAPLPVKNVVYAVPEHWQAQLDELQRKLQAASGVQAVSFSDDRETVFIKAWQQGFDEESVKQILGVS</sequence>
<keyword evidence="10" id="KW-1185">Reference proteome</keyword>
<reference evidence="9 10" key="1">
    <citation type="submission" date="2011-01" db="EMBL/GenBank/DDBJ databases">
        <authorList>
            <person name="Muzny D."/>
            <person name="Qin X."/>
            <person name="Deng J."/>
            <person name="Jiang H."/>
            <person name="Liu Y."/>
            <person name="Qu J."/>
            <person name="Song X.-Z."/>
            <person name="Zhang L."/>
            <person name="Thornton R."/>
            <person name="Coyle M."/>
            <person name="Francisco L."/>
            <person name="Jackson L."/>
            <person name="Javaid M."/>
            <person name="Korchina V."/>
            <person name="Kovar C."/>
            <person name="Mata R."/>
            <person name="Mathew T."/>
            <person name="Ngo R."/>
            <person name="Nguyen L."/>
            <person name="Nguyen N."/>
            <person name="Okwuonu G."/>
            <person name="Ongeri F."/>
            <person name="Pham C."/>
            <person name="Simmons D."/>
            <person name="Wilczek-Boney K."/>
            <person name="Hale W."/>
            <person name="Jakkamsetti A."/>
            <person name="Pham P."/>
            <person name="Ruth R."/>
            <person name="San Lucas F."/>
            <person name="Warren J."/>
            <person name="Zhang J."/>
            <person name="Zhao Z."/>
            <person name="Zhou C."/>
            <person name="Zhu D."/>
            <person name="Lee S."/>
            <person name="Bess C."/>
            <person name="Blankenburg K."/>
            <person name="Forbes L."/>
            <person name="Fu Q."/>
            <person name="Gubbala S."/>
            <person name="Hirani K."/>
            <person name="Jayaseelan J.C."/>
            <person name="Lara F."/>
            <person name="Munidasa M."/>
            <person name="Palculict T."/>
            <person name="Patil S."/>
            <person name="Pu L.-L."/>
            <person name="Saada N."/>
            <person name="Tang L."/>
            <person name="Weissenberger G."/>
            <person name="Zhu Y."/>
            <person name="Hemphill L."/>
            <person name="Shang Y."/>
            <person name="Youmans B."/>
            <person name="Ayvaz T."/>
            <person name="Ross M."/>
            <person name="Santibanez J."/>
            <person name="Aqrawi P."/>
            <person name="Gross S."/>
            <person name="Joshi V."/>
            <person name="Fowler G."/>
            <person name="Nazareth L."/>
            <person name="Reid J."/>
            <person name="Worley K."/>
            <person name="Petrosino J."/>
            <person name="Highlander S."/>
            <person name="Gibbs R."/>
        </authorList>
    </citation>
    <scope>NUCLEOTIDE SEQUENCE [LARGE SCALE GENOMIC DNA]</scope>
    <source>
        <strain evidence="9 10">ATCC 33394</strain>
    </source>
</reference>
<accession>F0F0Z8</accession>
<evidence type="ECO:0000256" key="3">
    <source>
        <dbReference type="ARBA" id="ARBA00022475"/>
    </source>
</evidence>
<evidence type="ECO:0000256" key="2">
    <source>
        <dbReference type="ARBA" id="ARBA00022448"/>
    </source>
</evidence>
<gene>
    <name evidence="9" type="ORF">HMPREF9098_1783</name>
</gene>
<feature type="transmembrane region" description="Helical" evidence="7">
    <location>
        <begin position="184"/>
        <end position="202"/>
    </location>
</feature>
<evidence type="ECO:0000256" key="6">
    <source>
        <dbReference type="ARBA" id="ARBA00023136"/>
    </source>
</evidence>
<dbReference type="Pfam" id="PF07690">
    <property type="entry name" value="MFS_1"/>
    <property type="match status" value="1"/>
</dbReference>
<dbReference type="InterPro" id="IPR036259">
    <property type="entry name" value="MFS_trans_sf"/>
</dbReference>
<dbReference type="InterPro" id="IPR050171">
    <property type="entry name" value="MFS_Transporters"/>
</dbReference>
<protein>
    <submittedName>
        <fullName evidence="9">Transporter, major facilitator family protein</fullName>
    </submittedName>
</protein>
<dbReference type="PANTHER" id="PTHR23517">
    <property type="entry name" value="RESISTANCE PROTEIN MDTM, PUTATIVE-RELATED-RELATED"/>
    <property type="match status" value="1"/>
</dbReference>
<dbReference type="EMBL" id="AEWV01000031">
    <property type="protein sequence ID" value="EGC16840.1"/>
    <property type="molecule type" value="Genomic_DNA"/>
</dbReference>
<name>F0F0Z8_9NEIS</name>
<dbReference type="InterPro" id="IPR020846">
    <property type="entry name" value="MFS_dom"/>
</dbReference>
<feature type="transmembrane region" description="Helical" evidence="7">
    <location>
        <begin position="266"/>
        <end position="285"/>
    </location>
</feature>
<keyword evidence="2" id="KW-0813">Transport</keyword>
<feature type="transmembrane region" description="Helical" evidence="7">
    <location>
        <begin position="380"/>
        <end position="402"/>
    </location>
</feature>
<evidence type="ECO:0000256" key="4">
    <source>
        <dbReference type="ARBA" id="ARBA00022692"/>
    </source>
</evidence>
<dbReference type="HOGENOM" id="CLU_001265_10_0_4"/>
<evidence type="ECO:0000313" key="10">
    <source>
        <dbReference type="Proteomes" id="UP000004088"/>
    </source>
</evidence>
<evidence type="ECO:0000259" key="8">
    <source>
        <dbReference type="PROSITE" id="PS50850"/>
    </source>
</evidence>
<dbReference type="GO" id="GO:0005886">
    <property type="term" value="C:plasma membrane"/>
    <property type="evidence" value="ECO:0007669"/>
    <property type="project" value="UniProtKB-SubCell"/>
</dbReference>
<evidence type="ECO:0000256" key="1">
    <source>
        <dbReference type="ARBA" id="ARBA00004651"/>
    </source>
</evidence>
<dbReference type="GO" id="GO:0022857">
    <property type="term" value="F:transmembrane transporter activity"/>
    <property type="evidence" value="ECO:0007669"/>
    <property type="project" value="InterPro"/>
</dbReference>
<feature type="transmembrane region" description="Helical" evidence="7">
    <location>
        <begin position="125"/>
        <end position="143"/>
    </location>
</feature>
<keyword evidence="6 7" id="KW-0472">Membrane</keyword>
<organism evidence="9 10">
    <name type="scientific">Kingella denitrificans ATCC 33394</name>
    <dbReference type="NCBI Taxonomy" id="888741"/>
    <lineage>
        <taxon>Bacteria</taxon>
        <taxon>Pseudomonadati</taxon>
        <taxon>Pseudomonadota</taxon>
        <taxon>Betaproteobacteria</taxon>
        <taxon>Neisseriales</taxon>
        <taxon>Neisseriaceae</taxon>
        <taxon>Kingella</taxon>
    </lineage>
</organism>
<evidence type="ECO:0000256" key="5">
    <source>
        <dbReference type="ARBA" id="ARBA00022989"/>
    </source>
</evidence>
<evidence type="ECO:0000256" key="7">
    <source>
        <dbReference type="SAM" id="Phobius"/>
    </source>
</evidence>
<keyword evidence="3" id="KW-1003">Cell membrane</keyword>
<feature type="domain" description="Major facilitator superfamily (MFS) profile" evidence="8">
    <location>
        <begin position="29"/>
        <end position="409"/>
    </location>
</feature>
<keyword evidence="5 7" id="KW-1133">Transmembrane helix</keyword>
<dbReference type="InterPro" id="IPR005829">
    <property type="entry name" value="Sugar_transporter_CS"/>
</dbReference>
<comment type="subcellular location">
    <subcellularLocation>
        <location evidence="1">Cell membrane</location>
        <topology evidence="1">Multi-pass membrane protein</topology>
    </subcellularLocation>
</comment>
<feature type="transmembrane region" description="Helical" evidence="7">
    <location>
        <begin position="235"/>
        <end position="254"/>
    </location>
</feature>
<proteinExistence type="predicted"/>
<feature type="transmembrane region" description="Helical" evidence="7">
    <location>
        <begin position="37"/>
        <end position="54"/>
    </location>
</feature>
<dbReference type="AlphaFoldDB" id="F0F0Z8"/>
<feature type="transmembrane region" description="Helical" evidence="7">
    <location>
        <begin position="297"/>
        <end position="330"/>
    </location>
</feature>
<evidence type="ECO:0000313" key="9">
    <source>
        <dbReference type="EMBL" id="EGC16840.1"/>
    </source>
</evidence>
<keyword evidence="4 7" id="KW-0812">Transmembrane</keyword>
<dbReference type="InterPro" id="IPR011701">
    <property type="entry name" value="MFS"/>
</dbReference>
<dbReference type="PANTHER" id="PTHR23517:SF2">
    <property type="entry name" value="MULTIDRUG RESISTANCE PROTEIN MDTH"/>
    <property type="match status" value="1"/>
</dbReference>
<dbReference type="CDD" id="cd17472">
    <property type="entry name" value="MFS_YajR_like"/>
    <property type="match status" value="1"/>
</dbReference>
<dbReference type="Proteomes" id="UP000004088">
    <property type="component" value="Unassembled WGS sequence"/>
</dbReference>
<dbReference type="STRING" id="888741.HMPREF9098_1783"/>